<name>A0AAV4VE20_9ARAC</name>
<dbReference type="EMBL" id="BPLQ01012838">
    <property type="protein sequence ID" value="GIY68129.1"/>
    <property type="molecule type" value="Genomic_DNA"/>
</dbReference>
<protein>
    <submittedName>
        <fullName evidence="2">Uncharacterized protein</fullName>
    </submittedName>
</protein>
<proteinExistence type="predicted"/>
<feature type="compositionally biased region" description="Polar residues" evidence="1">
    <location>
        <begin position="42"/>
        <end position="56"/>
    </location>
</feature>
<comment type="caution">
    <text evidence="2">The sequence shown here is derived from an EMBL/GenBank/DDBJ whole genome shotgun (WGS) entry which is preliminary data.</text>
</comment>
<feature type="compositionally biased region" description="Basic and acidic residues" evidence="1">
    <location>
        <begin position="96"/>
        <end position="106"/>
    </location>
</feature>
<dbReference type="Proteomes" id="UP001054837">
    <property type="component" value="Unassembled WGS sequence"/>
</dbReference>
<evidence type="ECO:0000313" key="2">
    <source>
        <dbReference type="EMBL" id="GIY68129.1"/>
    </source>
</evidence>
<keyword evidence="3" id="KW-1185">Reference proteome</keyword>
<sequence length="173" mass="18266">MAEERGEAPPAFALHWPINPLTPKLLTWHSVLEPTRTRFLQSTVHHPAQQSLDTVQSGGGRDGREAPGLPLREGGRPPLRPGPLLRRGEAGASLLLHDRGHPDPQVEARGALPSRGVSPVEGRSPGSLPLLPAVRTRTLVPLPAAAAALPGEAPGRQPLAALCRSVALPFIAM</sequence>
<evidence type="ECO:0000256" key="1">
    <source>
        <dbReference type="SAM" id="MobiDB-lite"/>
    </source>
</evidence>
<organism evidence="2 3">
    <name type="scientific">Caerostris darwini</name>
    <dbReference type="NCBI Taxonomy" id="1538125"/>
    <lineage>
        <taxon>Eukaryota</taxon>
        <taxon>Metazoa</taxon>
        <taxon>Ecdysozoa</taxon>
        <taxon>Arthropoda</taxon>
        <taxon>Chelicerata</taxon>
        <taxon>Arachnida</taxon>
        <taxon>Araneae</taxon>
        <taxon>Araneomorphae</taxon>
        <taxon>Entelegynae</taxon>
        <taxon>Araneoidea</taxon>
        <taxon>Araneidae</taxon>
        <taxon>Caerostris</taxon>
    </lineage>
</organism>
<reference evidence="2 3" key="1">
    <citation type="submission" date="2021-06" db="EMBL/GenBank/DDBJ databases">
        <title>Caerostris darwini draft genome.</title>
        <authorList>
            <person name="Kono N."/>
            <person name="Arakawa K."/>
        </authorList>
    </citation>
    <scope>NUCLEOTIDE SEQUENCE [LARGE SCALE GENOMIC DNA]</scope>
</reference>
<evidence type="ECO:0000313" key="3">
    <source>
        <dbReference type="Proteomes" id="UP001054837"/>
    </source>
</evidence>
<accession>A0AAV4VE20</accession>
<feature type="region of interest" description="Disordered" evidence="1">
    <location>
        <begin position="42"/>
        <end position="129"/>
    </location>
</feature>
<dbReference type="AlphaFoldDB" id="A0AAV4VE20"/>
<gene>
    <name evidence="2" type="ORF">CDAR_33411</name>
</gene>